<feature type="domain" description="E3 UFM1-protein ligase 1-like N-terminal" evidence="1">
    <location>
        <begin position="34"/>
        <end position="150"/>
    </location>
</feature>
<comment type="caution">
    <text evidence="2">The sequence shown here is derived from an EMBL/GenBank/DDBJ whole genome shotgun (WGS) entry which is preliminary data.</text>
</comment>
<dbReference type="InterPro" id="IPR056579">
    <property type="entry name" value="Ufl1_N"/>
</dbReference>
<accession>A0A8H7BVT2</accession>
<dbReference type="GO" id="GO:1990592">
    <property type="term" value="P:protein K69-linked ufmylation"/>
    <property type="evidence" value="ECO:0007669"/>
    <property type="project" value="TreeGrafter"/>
</dbReference>
<dbReference type="PANTHER" id="PTHR31057">
    <property type="entry name" value="E3 UFM1-PROTEIN LIGASE 1"/>
    <property type="match status" value="1"/>
</dbReference>
<evidence type="ECO:0000259" key="1">
    <source>
        <dbReference type="Pfam" id="PF09743"/>
    </source>
</evidence>
<dbReference type="GO" id="GO:0005789">
    <property type="term" value="C:endoplasmic reticulum membrane"/>
    <property type="evidence" value="ECO:0007669"/>
    <property type="project" value="TreeGrafter"/>
</dbReference>
<protein>
    <submittedName>
        <fullName evidence="2">E3 UFM1-protein ligase 1</fullName>
    </submittedName>
</protein>
<dbReference type="EMBL" id="JABAYA010000035">
    <property type="protein sequence ID" value="KAF7728556.1"/>
    <property type="molecule type" value="Genomic_DNA"/>
</dbReference>
<sequence>MDRRHNVLGYLTCLFARTLISDDAVEGKLTRDCKTLDRMVSARQDYVKIPSVPELILTKTYMDGAMHEITEALNKITEPLSMLKLQRSLELHEPLFYALMEQIAKNYNSGIFRGRRDRCIFEPQIYRDHQMALIRSLLEAADYIEYHTVELHYPFGSPKDILQKLHPNMVFLETCAVTSSLVETLASKVEETQEMNSWLDFSKHVPFAFSTADTTALLDTIVLRMKKKPKPVILGSQFVTTPAYLTQLVESAQKFLNRRAQDQKEQRTKKKTKQLNMPIELTEDEIYQYLVDEGADDAFASCVAPVIKKPMSEALAKAIKSVYLPSFDSWLEQQKQHTQKILNDTGCRIYYTYQSVLLFEDESARKSLEKYIIRQLCMEFLYYLVILRSMQKSDDMNAVLANVGLSQEEIGDSALVGESRRMTVIRQQTETDESLSHLYQSLIAGKRASAFINYLTDTMDSLKEEETKRKTNRGVLQLLARQLESTPMTEKSGPSVLHLTTILYFQSVNDLPLYVSGKYVPLVLEQIRKQVGQNETVDLLCSSRDMVMACLKSRDPMDLSLLDQVSLTAKRLLKEANV</sequence>
<dbReference type="Proteomes" id="UP000605846">
    <property type="component" value="Unassembled WGS sequence"/>
</dbReference>
<keyword evidence="3" id="KW-1185">Reference proteome</keyword>
<dbReference type="InterPro" id="IPR018611">
    <property type="entry name" value="Ufl1"/>
</dbReference>
<keyword evidence="2" id="KW-0436">Ligase</keyword>
<name>A0A8H7BVT2_9FUNG</name>
<proteinExistence type="predicted"/>
<dbReference type="OrthoDB" id="10258297at2759"/>
<dbReference type="Pfam" id="PF09743">
    <property type="entry name" value="E3_UFM1_ligase"/>
    <property type="match status" value="1"/>
</dbReference>
<evidence type="ECO:0000313" key="3">
    <source>
        <dbReference type="Proteomes" id="UP000605846"/>
    </source>
</evidence>
<dbReference type="GO" id="GO:0061666">
    <property type="term" value="F:UFM1 ligase activity"/>
    <property type="evidence" value="ECO:0007669"/>
    <property type="project" value="InterPro"/>
</dbReference>
<dbReference type="GO" id="GO:0034976">
    <property type="term" value="P:response to endoplasmic reticulum stress"/>
    <property type="evidence" value="ECO:0007669"/>
    <property type="project" value="TreeGrafter"/>
</dbReference>
<organism evidence="2 3">
    <name type="scientific">Apophysomyces ossiformis</name>
    <dbReference type="NCBI Taxonomy" id="679940"/>
    <lineage>
        <taxon>Eukaryota</taxon>
        <taxon>Fungi</taxon>
        <taxon>Fungi incertae sedis</taxon>
        <taxon>Mucoromycota</taxon>
        <taxon>Mucoromycotina</taxon>
        <taxon>Mucoromycetes</taxon>
        <taxon>Mucorales</taxon>
        <taxon>Mucorineae</taxon>
        <taxon>Mucoraceae</taxon>
        <taxon>Apophysomyces</taxon>
    </lineage>
</organism>
<evidence type="ECO:0000313" key="2">
    <source>
        <dbReference type="EMBL" id="KAF7728556.1"/>
    </source>
</evidence>
<gene>
    <name evidence="2" type="primary">UFL1</name>
    <name evidence="2" type="ORF">EC973_005960</name>
</gene>
<dbReference type="GO" id="GO:0016874">
    <property type="term" value="F:ligase activity"/>
    <property type="evidence" value="ECO:0007669"/>
    <property type="project" value="UniProtKB-KW"/>
</dbReference>
<dbReference type="GO" id="GO:0032434">
    <property type="term" value="P:regulation of proteasomal ubiquitin-dependent protein catabolic process"/>
    <property type="evidence" value="ECO:0007669"/>
    <property type="project" value="TreeGrafter"/>
</dbReference>
<dbReference type="AlphaFoldDB" id="A0A8H7BVT2"/>
<reference evidence="2" key="1">
    <citation type="submission" date="2020-01" db="EMBL/GenBank/DDBJ databases">
        <title>Genome Sequencing of Three Apophysomyces-Like Fungal Strains Confirms a Novel Fungal Genus in the Mucoromycota with divergent Burkholderia-like Endosymbiotic Bacteria.</title>
        <authorList>
            <person name="Stajich J.E."/>
            <person name="Macias A.M."/>
            <person name="Carter-House D."/>
            <person name="Lovett B."/>
            <person name="Kasson L.R."/>
            <person name="Berry K."/>
            <person name="Grigoriev I."/>
            <person name="Chang Y."/>
            <person name="Spatafora J."/>
            <person name="Kasson M.T."/>
        </authorList>
    </citation>
    <scope>NUCLEOTIDE SEQUENCE</scope>
    <source>
        <strain evidence="2">NRRL A-21654</strain>
    </source>
</reference>
<dbReference type="PANTHER" id="PTHR31057:SF0">
    <property type="entry name" value="E3 UFM1-PROTEIN LIGASE 1"/>
    <property type="match status" value="1"/>
</dbReference>